<proteinExistence type="predicted"/>
<dbReference type="Gene3D" id="1.10.1450.10">
    <property type="entry name" value="Tetraspanin"/>
    <property type="match status" value="1"/>
</dbReference>
<feature type="transmembrane region" description="Helical" evidence="5">
    <location>
        <begin position="39"/>
        <end position="62"/>
    </location>
</feature>
<dbReference type="EMBL" id="SJOL01008913">
    <property type="protein sequence ID" value="TGZ59296.1"/>
    <property type="molecule type" value="Genomic_DNA"/>
</dbReference>
<evidence type="ECO:0000256" key="4">
    <source>
        <dbReference type="ARBA" id="ARBA00023136"/>
    </source>
</evidence>
<dbReference type="InterPro" id="IPR018499">
    <property type="entry name" value="Tetraspanin/Peripherin"/>
</dbReference>
<dbReference type="Proteomes" id="UP000308267">
    <property type="component" value="Unassembled WGS sequence"/>
</dbReference>
<evidence type="ECO:0000313" key="7">
    <source>
        <dbReference type="Proteomes" id="UP000308267"/>
    </source>
</evidence>
<gene>
    <name evidence="6" type="ORF">CRM22_009157</name>
</gene>
<feature type="transmembrane region" description="Helical" evidence="5">
    <location>
        <begin position="82"/>
        <end position="102"/>
    </location>
</feature>
<dbReference type="SUPFAM" id="SSF48652">
    <property type="entry name" value="Tetraspanin"/>
    <property type="match status" value="1"/>
</dbReference>
<dbReference type="Pfam" id="PF00335">
    <property type="entry name" value="Tetraspanin"/>
    <property type="match status" value="1"/>
</dbReference>
<keyword evidence="7" id="KW-1185">Reference proteome</keyword>
<dbReference type="OrthoDB" id="9993879at2759"/>
<keyword evidence="2 5" id="KW-0812">Transmembrane</keyword>
<dbReference type="PANTHER" id="PTHR19282">
    <property type="entry name" value="TETRASPANIN"/>
    <property type="match status" value="1"/>
</dbReference>
<name>A0A4S2LA33_OPIFE</name>
<reference evidence="6 7" key="1">
    <citation type="journal article" date="2019" name="BMC Genomics">
        <title>New insights from Opisthorchis felineus genome: update on genomics of the epidemiologically important liver flukes.</title>
        <authorList>
            <person name="Ershov N.I."/>
            <person name="Mordvinov V.A."/>
            <person name="Prokhortchouk E.B."/>
            <person name="Pakharukova M.Y."/>
            <person name="Gunbin K.V."/>
            <person name="Ustyantsev K."/>
            <person name="Genaev M.A."/>
            <person name="Blinov A.G."/>
            <person name="Mazur A."/>
            <person name="Boulygina E."/>
            <person name="Tsygankova S."/>
            <person name="Khrameeva E."/>
            <person name="Chekanov N."/>
            <person name="Fan G."/>
            <person name="Xiao A."/>
            <person name="Zhang H."/>
            <person name="Xu X."/>
            <person name="Yang H."/>
            <person name="Solovyev V."/>
            <person name="Lee S.M."/>
            <person name="Liu X."/>
            <person name="Afonnikov D.A."/>
            <person name="Skryabin K.G."/>
        </authorList>
    </citation>
    <scope>NUCLEOTIDE SEQUENCE [LARGE SCALE GENOMIC DNA]</scope>
    <source>
        <strain evidence="6">AK-0245</strain>
        <tissue evidence="6">Whole organism</tissue>
    </source>
</reference>
<dbReference type="PANTHER" id="PTHR19282:SF562">
    <property type="entry name" value="AT12771P-RELATED"/>
    <property type="match status" value="1"/>
</dbReference>
<dbReference type="PRINTS" id="PR00259">
    <property type="entry name" value="TMFOUR"/>
</dbReference>
<evidence type="ECO:0000256" key="3">
    <source>
        <dbReference type="ARBA" id="ARBA00022989"/>
    </source>
</evidence>
<keyword evidence="3 5" id="KW-1133">Transmembrane helix</keyword>
<dbReference type="AlphaFoldDB" id="A0A4S2LA33"/>
<evidence type="ECO:0000256" key="2">
    <source>
        <dbReference type="ARBA" id="ARBA00022692"/>
    </source>
</evidence>
<comment type="caution">
    <text evidence="6">The sequence shown here is derived from an EMBL/GenBank/DDBJ whole genome shotgun (WGS) entry which is preliminary data.</text>
</comment>
<dbReference type="STRING" id="147828.A0A4S2LA33"/>
<dbReference type="GO" id="GO:0005886">
    <property type="term" value="C:plasma membrane"/>
    <property type="evidence" value="ECO:0007669"/>
    <property type="project" value="TreeGrafter"/>
</dbReference>
<comment type="subcellular location">
    <subcellularLocation>
        <location evidence="1">Membrane</location>
        <topology evidence="1">Multi-pass membrane protein</topology>
    </subcellularLocation>
</comment>
<evidence type="ECO:0000313" key="6">
    <source>
        <dbReference type="EMBL" id="TGZ59296.1"/>
    </source>
</evidence>
<protein>
    <submittedName>
        <fullName evidence="6">Uncharacterized protein</fullName>
    </submittedName>
</protein>
<accession>A0A4S2LA33</accession>
<organism evidence="6 7">
    <name type="scientific">Opisthorchis felineus</name>
    <dbReference type="NCBI Taxonomy" id="147828"/>
    <lineage>
        <taxon>Eukaryota</taxon>
        <taxon>Metazoa</taxon>
        <taxon>Spiralia</taxon>
        <taxon>Lophotrochozoa</taxon>
        <taxon>Platyhelminthes</taxon>
        <taxon>Trematoda</taxon>
        <taxon>Digenea</taxon>
        <taxon>Opisthorchiida</taxon>
        <taxon>Opisthorchiata</taxon>
        <taxon>Opisthorchiidae</taxon>
        <taxon>Opisthorchis</taxon>
    </lineage>
</organism>
<keyword evidence="4 5" id="KW-0472">Membrane</keyword>
<evidence type="ECO:0000256" key="1">
    <source>
        <dbReference type="ARBA" id="ARBA00004141"/>
    </source>
</evidence>
<dbReference type="InterPro" id="IPR008952">
    <property type="entry name" value="Tetraspanin_EC2_sf"/>
</dbReference>
<feature type="transmembrane region" description="Helical" evidence="5">
    <location>
        <begin position="109"/>
        <end position="132"/>
    </location>
</feature>
<evidence type="ECO:0000256" key="5">
    <source>
        <dbReference type="SAM" id="Phobius"/>
    </source>
</evidence>
<sequence length="279" mass="31547">MKKANDNCARKPLMGYNDVVIQEDESKCCSCTPSWVKTFLIFFTAIILLVALAFVGLGSYLVATRLAYIPKLLGEVAYVNHFLLFSIGLSLIAVCIFGFVGVSKKDPKLLMAFCWILGIIVVVQLATGILALCFSEFFQEWLAGRMRSTMQKSYAINVPDVDSAVDFVQQKFKCCGSQNYRDWKESAFQNASERVGQNELGFDYDTRVPDSCCIRLTENCGVLPHPSNVYHQQSGLYNCNRRSFLVTLCNRMYRDPLMQAEKPPILHWKMEPLSINLQP</sequence>